<dbReference type="InterPro" id="IPR007848">
    <property type="entry name" value="Small_mtfrase_dom"/>
</dbReference>
<dbReference type="GO" id="GO:0008757">
    <property type="term" value="F:S-adenosylmethionine-dependent methyltransferase activity"/>
    <property type="evidence" value="ECO:0007669"/>
    <property type="project" value="UniProtKB-ARBA"/>
</dbReference>
<name>T0YWB3_9ZZZZ</name>
<dbReference type="InterPro" id="IPR029063">
    <property type="entry name" value="SAM-dependent_MTases_sf"/>
</dbReference>
<feature type="domain" description="Methyltransferase small" evidence="3">
    <location>
        <begin position="43"/>
        <end position="127"/>
    </location>
</feature>
<comment type="similarity">
    <text evidence="1">Belongs to the methyltransferase superfamily. PrmA family.</text>
</comment>
<dbReference type="Gene3D" id="3.40.50.150">
    <property type="entry name" value="Vaccinia Virus protein VP39"/>
    <property type="match status" value="1"/>
</dbReference>
<evidence type="ECO:0000256" key="2">
    <source>
        <dbReference type="ARBA" id="ARBA00041374"/>
    </source>
</evidence>
<dbReference type="GO" id="GO:0003676">
    <property type="term" value="F:nucleic acid binding"/>
    <property type="evidence" value="ECO:0007669"/>
    <property type="project" value="InterPro"/>
</dbReference>
<dbReference type="PROSITE" id="PS00092">
    <property type="entry name" value="N6_MTASE"/>
    <property type="match status" value="1"/>
</dbReference>
<sequence length="203" mass="21701">MRRSELVRALARVPPPPRPRPELEQVVSPPECAADLLEATTAEGGLAGRSVLDLGAGTGRLAIGAALLGAAPVVGIEIDSALAEIARRAATEAGVVAEFRTADVREATEPAEFVVMNPPFGAQRAGADRPFWEAAFALARRAVFAFSLADSRTFIAQRAVARGARVVASRPVRWELPRTFAHHSRRSVPIEVDLWTIRTGPEP</sequence>
<dbReference type="SUPFAM" id="SSF53335">
    <property type="entry name" value="S-adenosyl-L-methionine-dependent methyltransferases"/>
    <property type="match status" value="1"/>
</dbReference>
<dbReference type="CDD" id="cd02440">
    <property type="entry name" value="AdoMet_MTases"/>
    <property type="match status" value="1"/>
</dbReference>
<gene>
    <name evidence="4" type="ORF">B1B_15184</name>
</gene>
<keyword evidence="4" id="KW-0489">Methyltransferase</keyword>
<dbReference type="AlphaFoldDB" id="T0YWB3"/>
<organism evidence="4">
    <name type="scientific">mine drainage metagenome</name>
    <dbReference type="NCBI Taxonomy" id="410659"/>
    <lineage>
        <taxon>unclassified sequences</taxon>
        <taxon>metagenomes</taxon>
        <taxon>ecological metagenomes</taxon>
    </lineage>
</organism>
<keyword evidence="4" id="KW-0808">Transferase</keyword>
<dbReference type="EMBL" id="AUZY01010096">
    <property type="protein sequence ID" value="EQD39891.1"/>
    <property type="molecule type" value="Genomic_DNA"/>
</dbReference>
<evidence type="ECO:0000259" key="3">
    <source>
        <dbReference type="Pfam" id="PF05175"/>
    </source>
</evidence>
<evidence type="ECO:0000313" key="4">
    <source>
        <dbReference type="EMBL" id="EQD39891.1"/>
    </source>
</evidence>
<proteinExistence type="inferred from homology"/>
<evidence type="ECO:0000256" key="1">
    <source>
        <dbReference type="ARBA" id="ARBA00009741"/>
    </source>
</evidence>
<accession>T0YWB3</accession>
<comment type="caution">
    <text evidence="4">The sequence shown here is derived from an EMBL/GenBank/DDBJ whole genome shotgun (WGS) entry which is preliminary data.</text>
</comment>
<dbReference type="PANTHER" id="PTHR23290">
    <property type="entry name" value="RRNA N6-ADENOSINE-METHYLTRANSFERASE METTL5"/>
    <property type="match status" value="1"/>
</dbReference>
<protein>
    <recommendedName>
        <fullName evidence="2">Methyltransferase-like protein 5</fullName>
    </recommendedName>
</protein>
<dbReference type="InterPro" id="IPR051720">
    <property type="entry name" value="rRNA_MeTrfase/Polyamine_Synth"/>
</dbReference>
<reference evidence="4" key="2">
    <citation type="journal article" date="2014" name="ISME J.">
        <title>Microbial stratification in low pH oxic and suboxic macroscopic growths along an acid mine drainage.</title>
        <authorList>
            <person name="Mendez-Garcia C."/>
            <person name="Mesa V."/>
            <person name="Sprenger R.R."/>
            <person name="Richter M."/>
            <person name="Diez M.S."/>
            <person name="Solano J."/>
            <person name="Bargiela R."/>
            <person name="Golyshina O.V."/>
            <person name="Manteca A."/>
            <person name="Ramos J.L."/>
            <person name="Gallego J.R."/>
            <person name="Llorente I."/>
            <person name="Martins Dos Santos V.A."/>
            <person name="Jensen O.N."/>
            <person name="Pelaez A.I."/>
            <person name="Sanchez J."/>
            <person name="Ferrer M."/>
        </authorList>
    </citation>
    <scope>NUCLEOTIDE SEQUENCE</scope>
</reference>
<reference evidence="4" key="1">
    <citation type="submission" date="2013-08" db="EMBL/GenBank/DDBJ databases">
        <authorList>
            <person name="Mendez C."/>
            <person name="Richter M."/>
            <person name="Ferrer M."/>
            <person name="Sanchez J."/>
        </authorList>
    </citation>
    <scope>NUCLEOTIDE SEQUENCE</scope>
</reference>
<dbReference type="GO" id="GO:0032259">
    <property type="term" value="P:methylation"/>
    <property type="evidence" value="ECO:0007669"/>
    <property type="project" value="UniProtKB-KW"/>
</dbReference>
<dbReference type="Pfam" id="PF05175">
    <property type="entry name" value="MTS"/>
    <property type="match status" value="1"/>
</dbReference>
<dbReference type="PANTHER" id="PTHR23290:SF0">
    <property type="entry name" value="RRNA N6-ADENOSINE-METHYLTRANSFERASE METTL5"/>
    <property type="match status" value="1"/>
</dbReference>
<dbReference type="InterPro" id="IPR002052">
    <property type="entry name" value="DNA_methylase_N6_adenine_CS"/>
</dbReference>